<sequence length="104" mass="11394">MYYFRVEVVGVPSRASRLISVRLDEQTDAVLQAYCQRTGVTQTEAIKAGIQKLTAPMNSPATLAEQLGLVGCFESGVGDLGQHHAQHLKDKLALRHAQSQQFNV</sequence>
<dbReference type="KEGG" id="syf:Synpcc7942_2146"/>
<evidence type="ECO:0000313" key="2">
    <source>
        <dbReference type="Proteomes" id="UP000889800"/>
    </source>
</evidence>
<protein>
    <recommendedName>
        <fullName evidence="3">Ribbon-helix-helix protein CopG domain-containing protein</fullName>
    </recommendedName>
</protein>
<organism evidence="1 2">
    <name type="scientific">Synechococcus elongatus (strain ATCC 33912 / PCC 7942 / FACHB-805)</name>
    <name type="common">Anacystis nidulans R2</name>
    <dbReference type="NCBI Taxonomy" id="1140"/>
    <lineage>
        <taxon>Bacteria</taxon>
        <taxon>Bacillati</taxon>
        <taxon>Cyanobacteriota</taxon>
        <taxon>Cyanophyceae</taxon>
        <taxon>Synechococcales</taxon>
        <taxon>Synechococcaceae</taxon>
        <taxon>Synechococcus</taxon>
    </lineage>
</organism>
<dbReference type="AlphaFoldDB" id="Q31L93"/>
<accession>Q31L93</accession>
<proteinExistence type="predicted"/>
<reference evidence="2" key="1">
    <citation type="submission" date="2005-08" db="EMBL/GenBank/DDBJ databases">
        <title>Complete sequence of chromosome 1 of Synechococcus elongatus PCC 7942.</title>
        <authorList>
            <consortium name="US DOE Joint Genome Institute"/>
            <person name="Copeland A."/>
            <person name="Lucas S."/>
            <person name="Lapidus A."/>
            <person name="Barry K."/>
            <person name="Detter J.C."/>
            <person name="Glavina T."/>
            <person name="Hammon N."/>
            <person name="Israni S."/>
            <person name="Pitluck S."/>
            <person name="Schmutz J."/>
            <person name="Larimer F."/>
            <person name="Land M."/>
            <person name="Kyrpides N."/>
            <person name="Lykidis A."/>
            <person name="Richardson P."/>
        </authorList>
    </citation>
    <scope>NUCLEOTIDE SEQUENCE [LARGE SCALE GENOMIC DNA]</scope>
    <source>
        <strain evidence="2">ATCC 33912 / PCC 7942 / FACHB-805</strain>
    </source>
</reference>
<dbReference type="STRING" id="1140.Synpcc7942_2146"/>
<evidence type="ECO:0008006" key="3">
    <source>
        <dbReference type="Google" id="ProtNLM"/>
    </source>
</evidence>
<evidence type="ECO:0000313" key="1">
    <source>
        <dbReference type="EMBL" id="ABB58176.1"/>
    </source>
</evidence>
<dbReference type="BioCyc" id="SYNEL:SYNPCC7942_2146-MONOMER"/>
<dbReference type="PaxDb" id="1140-Synpcc7942_2146"/>
<keyword evidence="2" id="KW-1185">Reference proteome</keyword>
<dbReference type="EMBL" id="CP000100">
    <property type="protein sequence ID" value="ABB58176.1"/>
    <property type="molecule type" value="Genomic_DNA"/>
</dbReference>
<dbReference type="HOGENOM" id="CLU_2319094_0_0_3"/>
<gene>
    <name evidence="1" type="ordered locus">Synpcc7942_2146</name>
</gene>
<name>Q31L93_SYNE7</name>
<dbReference type="Proteomes" id="UP000889800">
    <property type="component" value="Chromosome"/>
</dbReference>